<comment type="caution">
    <text evidence="1">The sequence shown here is derived from an EMBL/GenBank/DDBJ whole genome shotgun (WGS) entry which is preliminary data.</text>
</comment>
<keyword evidence="2" id="KW-1185">Reference proteome</keyword>
<name>A0ACC1T5K6_9APHY</name>
<accession>A0ACC1T5K6</accession>
<evidence type="ECO:0000313" key="2">
    <source>
        <dbReference type="Proteomes" id="UP001148662"/>
    </source>
</evidence>
<proteinExistence type="predicted"/>
<gene>
    <name evidence="1" type="ORF">NM688_g3566</name>
</gene>
<protein>
    <submittedName>
        <fullName evidence="1">Uncharacterized protein</fullName>
    </submittedName>
</protein>
<dbReference type="Proteomes" id="UP001148662">
    <property type="component" value="Unassembled WGS sequence"/>
</dbReference>
<evidence type="ECO:0000313" key="1">
    <source>
        <dbReference type="EMBL" id="KAJ3553519.1"/>
    </source>
</evidence>
<sequence length="554" mass="62020">MRTKNPVIDSSLDTEQRRRSHQGIAESCARLAARPLAHRRCCATVRLGPCSQSRNLPICNGGSSELPLPSRNFHHMCKCTDRLRVLIYHTDDAGLRVSISRKPSRRSDCARKIGKSGLPTDRSACLPMQLLFYRRELSSQAIPRPHSFCSFSWSLYDPRTLPGIWMAAAVPAAVIVAAFRADLEDNYATTAALALASYEFIALYKHEYEFLWRRKWTSATWLFLINRYVMLGSSIQKVAPYGPRVPEYTTAKFLLRSGLSLSCHYRCRYVRSLSSDEITRIHTTVQVFSSMRVFALLQRAYSVALVVLLLGLVPLVTNSYHASHITYYFVNDPVLGASCYTDDSINPNVDFATINFSLSLLTRLCSIASNAVVLVVTWIKTYSHIREASNLGVRVGISATLLRDGSIYFIALLLLSLAVLLGENVEALRFLDYMSTIIDVMQPILISRFIVNLRKVNSPPADQSMATMRFSRFTMPNFHVPTMDNVVGNLGEPLEHGSGEASAEQDGEWESEEDSSTAETKSERSLQAEKTLMRDYNSAAMGDDHAPLQNIFQA</sequence>
<reference evidence="1" key="1">
    <citation type="submission" date="2022-07" db="EMBL/GenBank/DDBJ databases">
        <title>Genome Sequence of Phlebia brevispora.</title>
        <authorList>
            <person name="Buettner E."/>
        </authorList>
    </citation>
    <scope>NUCLEOTIDE SEQUENCE</scope>
    <source>
        <strain evidence="1">MPL23</strain>
    </source>
</reference>
<dbReference type="EMBL" id="JANHOG010000529">
    <property type="protein sequence ID" value="KAJ3553519.1"/>
    <property type="molecule type" value="Genomic_DNA"/>
</dbReference>
<organism evidence="1 2">
    <name type="scientific">Phlebia brevispora</name>
    <dbReference type="NCBI Taxonomy" id="194682"/>
    <lineage>
        <taxon>Eukaryota</taxon>
        <taxon>Fungi</taxon>
        <taxon>Dikarya</taxon>
        <taxon>Basidiomycota</taxon>
        <taxon>Agaricomycotina</taxon>
        <taxon>Agaricomycetes</taxon>
        <taxon>Polyporales</taxon>
        <taxon>Meruliaceae</taxon>
        <taxon>Phlebia</taxon>
    </lineage>
</organism>